<gene>
    <name evidence="2" type="ORF">G7Y89_g15556</name>
</gene>
<evidence type="ECO:0008006" key="4">
    <source>
        <dbReference type="Google" id="ProtNLM"/>
    </source>
</evidence>
<proteinExistence type="predicted"/>
<accession>A0A8H4QM46</accession>
<keyword evidence="1" id="KW-1133">Transmembrane helix</keyword>
<dbReference type="InterPro" id="IPR029044">
    <property type="entry name" value="Nucleotide-diphossugar_trans"/>
</dbReference>
<dbReference type="OrthoDB" id="2014201at2759"/>
<protein>
    <recommendedName>
        <fullName evidence="4">Nucleotide-diphospho-sugar transferase</fullName>
    </recommendedName>
</protein>
<organism evidence="2 3">
    <name type="scientific">Cudoniella acicularis</name>
    <dbReference type="NCBI Taxonomy" id="354080"/>
    <lineage>
        <taxon>Eukaryota</taxon>
        <taxon>Fungi</taxon>
        <taxon>Dikarya</taxon>
        <taxon>Ascomycota</taxon>
        <taxon>Pezizomycotina</taxon>
        <taxon>Leotiomycetes</taxon>
        <taxon>Helotiales</taxon>
        <taxon>Tricladiaceae</taxon>
        <taxon>Cudoniella</taxon>
    </lineage>
</organism>
<dbReference type="Gene3D" id="3.90.550.10">
    <property type="entry name" value="Spore Coat Polysaccharide Biosynthesis Protein SpsA, Chain A"/>
    <property type="match status" value="1"/>
</dbReference>
<evidence type="ECO:0000256" key="1">
    <source>
        <dbReference type="SAM" id="Phobius"/>
    </source>
</evidence>
<evidence type="ECO:0000313" key="2">
    <source>
        <dbReference type="EMBL" id="KAF4612817.1"/>
    </source>
</evidence>
<dbReference type="InterPro" id="IPR050587">
    <property type="entry name" value="GNT1/Glycosyltrans_8"/>
</dbReference>
<name>A0A8H4QM46_9HELO</name>
<dbReference type="Proteomes" id="UP000566819">
    <property type="component" value="Unassembled WGS sequence"/>
</dbReference>
<dbReference type="EMBL" id="JAAMPI010002487">
    <property type="protein sequence ID" value="KAF4612817.1"/>
    <property type="molecule type" value="Genomic_DNA"/>
</dbReference>
<keyword evidence="1" id="KW-0472">Membrane</keyword>
<sequence length="239" mass="27052">MNRKKLPNSRSRGSFIRTCALLLLISISLSWFYLSNRPPVVLNPNYGLLHTTSASSRVAIATFLSGDSSNTENDNDDPYFLAARILTYQLLHDPQTQNNNNTQIPFLILATTSVSERKRTRLTLDGATVIPVEDLPLPSWISTGVTRWKDQFTKLRIFEMVEYERILFIDADTLLTHPIDGIFNEDIITTPSTTLPSRQNQLRRDEAPLPANYLFAARSDNAFKVRSAYDGAEFVELLL</sequence>
<keyword evidence="3" id="KW-1185">Reference proteome</keyword>
<keyword evidence="1" id="KW-0812">Transmembrane</keyword>
<feature type="transmembrane region" description="Helical" evidence="1">
    <location>
        <begin position="15"/>
        <end position="34"/>
    </location>
</feature>
<dbReference type="PANTHER" id="PTHR11183">
    <property type="entry name" value="GLYCOGENIN SUBFAMILY MEMBER"/>
    <property type="match status" value="1"/>
</dbReference>
<reference evidence="2 3" key="1">
    <citation type="submission" date="2020-03" db="EMBL/GenBank/DDBJ databases">
        <title>Draft Genome Sequence of Cudoniella acicularis.</title>
        <authorList>
            <person name="Buettner E."/>
            <person name="Kellner H."/>
        </authorList>
    </citation>
    <scope>NUCLEOTIDE SEQUENCE [LARGE SCALE GENOMIC DNA]</scope>
    <source>
        <strain evidence="2 3">DSM 108380</strain>
    </source>
</reference>
<dbReference type="SUPFAM" id="SSF53448">
    <property type="entry name" value="Nucleotide-diphospho-sugar transferases"/>
    <property type="match status" value="1"/>
</dbReference>
<evidence type="ECO:0000313" key="3">
    <source>
        <dbReference type="Proteomes" id="UP000566819"/>
    </source>
</evidence>
<comment type="caution">
    <text evidence="2">The sequence shown here is derived from an EMBL/GenBank/DDBJ whole genome shotgun (WGS) entry which is preliminary data.</text>
</comment>
<dbReference type="AlphaFoldDB" id="A0A8H4QM46"/>